<organism evidence="2 3">
    <name type="scientific">Phakopsora pachyrhizi</name>
    <name type="common">Asian soybean rust disease fungus</name>
    <dbReference type="NCBI Taxonomy" id="170000"/>
    <lineage>
        <taxon>Eukaryota</taxon>
        <taxon>Fungi</taxon>
        <taxon>Dikarya</taxon>
        <taxon>Basidiomycota</taxon>
        <taxon>Pucciniomycotina</taxon>
        <taxon>Pucciniomycetes</taxon>
        <taxon>Pucciniales</taxon>
        <taxon>Phakopsoraceae</taxon>
        <taxon>Phakopsora</taxon>
    </lineage>
</organism>
<feature type="transmembrane region" description="Helical" evidence="1">
    <location>
        <begin position="6"/>
        <end position="25"/>
    </location>
</feature>
<dbReference type="Proteomes" id="UP001153365">
    <property type="component" value="Unassembled WGS sequence"/>
</dbReference>
<keyword evidence="1" id="KW-0812">Transmembrane</keyword>
<gene>
    <name evidence="2" type="ORF">PPACK8108_LOCUS4436</name>
</gene>
<evidence type="ECO:0000256" key="1">
    <source>
        <dbReference type="SAM" id="Phobius"/>
    </source>
</evidence>
<accession>A0AAV0AQW0</accession>
<sequence>YIFLILFLLFLLILFFFFPFLLFYLNFNSLYLFLFLLFLLMGIDDLALLCTPFFYLFESDPIGIVLDCVVLLFCIILSNFILFDL</sequence>
<evidence type="ECO:0000313" key="2">
    <source>
        <dbReference type="EMBL" id="CAH7669793.1"/>
    </source>
</evidence>
<feature type="transmembrane region" description="Helical" evidence="1">
    <location>
        <begin position="32"/>
        <end position="56"/>
    </location>
</feature>
<evidence type="ECO:0000313" key="3">
    <source>
        <dbReference type="Proteomes" id="UP001153365"/>
    </source>
</evidence>
<feature type="non-terminal residue" evidence="2">
    <location>
        <position position="85"/>
    </location>
</feature>
<keyword evidence="1" id="KW-0472">Membrane</keyword>
<feature type="non-terminal residue" evidence="2">
    <location>
        <position position="1"/>
    </location>
</feature>
<reference evidence="2" key="1">
    <citation type="submission" date="2022-06" db="EMBL/GenBank/DDBJ databases">
        <authorList>
            <consortium name="SYNGENTA / RWTH Aachen University"/>
        </authorList>
    </citation>
    <scope>NUCLEOTIDE SEQUENCE</scope>
</reference>
<keyword evidence="3" id="KW-1185">Reference proteome</keyword>
<protein>
    <submittedName>
        <fullName evidence="2">Uncharacterized protein</fullName>
    </submittedName>
</protein>
<feature type="transmembrane region" description="Helical" evidence="1">
    <location>
        <begin position="62"/>
        <end position="83"/>
    </location>
</feature>
<comment type="caution">
    <text evidence="2">The sequence shown here is derived from an EMBL/GenBank/DDBJ whole genome shotgun (WGS) entry which is preliminary data.</text>
</comment>
<proteinExistence type="predicted"/>
<keyword evidence="1" id="KW-1133">Transmembrane helix</keyword>
<name>A0AAV0AQW0_PHAPC</name>
<dbReference type="AlphaFoldDB" id="A0AAV0AQW0"/>
<dbReference type="EMBL" id="CALTRL010000808">
    <property type="protein sequence ID" value="CAH7669793.1"/>
    <property type="molecule type" value="Genomic_DNA"/>
</dbReference>